<proteinExistence type="predicted"/>
<gene>
    <name evidence="2" type="ORF">IAD20_06920</name>
</gene>
<dbReference type="EMBL" id="DVNC01000049">
    <property type="protein sequence ID" value="HIU53797.1"/>
    <property type="molecule type" value="Genomic_DNA"/>
</dbReference>
<feature type="transmembrane region" description="Helical" evidence="1">
    <location>
        <begin position="24"/>
        <end position="42"/>
    </location>
</feature>
<evidence type="ECO:0000313" key="3">
    <source>
        <dbReference type="Proteomes" id="UP000824107"/>
    </source>
</evidence>
<dbReference type="Proteomes" id="UP000824107">
    <property type="component" value="Unassembled WGS sequence"/>
</dbReference>
<protein>
    <submittedName>
        <fullName evidence="2">Uncharacterized protein</fullName>
    </submittedName>
</protein>
<accession>A0A9D1SBS5</accession>
<name>A0A9D1SBS5_9PROT</name>
<keyword evidence="1" id="KW-0472">Membrane</keyword>
<comment type="caution">
    <text evidence="2">The sequence shown here is derived from an EMBL/GenBank/DDBJ whole genome shotgun (WGS) entry which is preliminary data.</text>
</comment>
<dbReference type="AlphaFoldDB" id="A0A9D1SBS5"/>
<organism evidence="2 3">
    <name type="scientific">Candidatus Scatocola faecipullorum</name>
    <dbReference type="NCBI Taxonomy" id="2840917"/>
    <lineage>
        <taxon>Bacteria</taxon>
        <taxon>Pseudomonadati</taxon>
        <taxon>Pseudomonadota</taxon>
        <taxon>Alphaproteobacteria</taxon>
        <taxon>Rhodospirillales</taxon>
        <taxon>Rhodospirillaceae</taxon>
        <taxon>Rhodospirillaceae incertae sedis</taxon>
        <taxon>Candidatus Scatocola</taxon>
    </lineage>
</organism>
<reference evidence="2" key="1">
    <citation type="submission" date="2020-10" db="EMBL/GenBank/DDBJ databases">
        <authorList>
            <person name="Gilroy R."/>
        </authorList>
    </citation>
    <scope>NUCLEOTIDE SEQUENCE</scope>
    <source>
        <strain evidence="2">ChiW3-316</strain>
    </source>
</reference>
<evidence type="ECO:0000256" key="1">
    <source>
        <dbReference type="SAM" id="Phobius"/>
    </source>
</evidence>
<sequence>MDIVKENDRFAEDRNIRPRQRSGFECFIIMLLVAFLAYFMIFSETPVMP</sequence>
<keyword evidence="1" id="KW-1133">Transmembrane helix</keyword>
<keyword evidence="1" id="KW-0812">Transmembrane</keyword>
<evidence type="ECO:0000313" key="2">
    <source>
        <dbReference type="EMBL" id="HIU53797.1"/>
    </source>
</evidence>
<reference evidence="2" key="2">
    <citation type="journal article" date="2021" name="PeerJ">
        <title>Extensive microbial diversity within the chicken gut microbiome revealed by metagenomics and culture.</title>
        <authorList>
            <person name="Gilroy R."/>
            <person name="Ravi A."/>
            <person name="Getino M."/>
            <person name="Pursley I."/>
            <person name="Horton D.L."/>
            <person name="Alikhan N.F."/>
            <person name="Baker D."/>
            <person name="Gharbi K."/>
            <person name="Hall N."/>
            <person name="Watson M."/>
            <person name="Adriaenssens E.M."/>
            <person name="Foster-Nyarko E."/>
            <person name="Jarju S."/>
            <person name="Secka A."/>
            <person name="Antonio M."/>
            <person name="Oren A."/>
            <person name="Chaudhuri R.R."/>
            <person name="La Ragione R."/>
            <person name="Hildebrand F."/>
            <person name="Pallen M.J."/>
        </authorList>
    </citation>
    <scope>NUCLEOTIDE SEQUENCE</scope>
    <source>
        <strain evidence="2">ChiW3-316</strain>
    </source>
</reference>